<keyword evidence="4" id="KW-1185">Reference proteome</keyword>
<gene>
    <name evidence="3" type="ORF">TRUGW13939_08547</name>
</gene>
<organism evidence="3 4">
    <name type="scientific">Talaromyces rugulosus</name>
    <name type="common">Penicillium rugulosum</name>
    <dbReference type="NCBI Taxonomy" id="121627"/>
    <lineage>
        <taxon>Eukaryota</taxon>
        <taxon>Fungi</taxon>
        <taxon>Dikarya</taxon>
        <taxon>Ascomycota</taxon>
        <taxon>Pezizomycotina</taxon>
        <taxon>Eurotiomycetes</taxon>
        <taxon>Eurotiomycetidae</taxon>
        <taxon>Eurotiales</taxon>
        <taxon>Trichocomaceae</taxon>
        <taxon>Talaromyces</taxon>
        <taxon>Talaromyces sect. Islandici</taxon>
    </lineage>
</organism>
<dbReference type="Gene3D" id="3.40.50.300">
    <property type="entry name" value="P-loop containing nucleotide triphosphate hydrolases"/>
    <property type="match status" value="1"/>
</dbReference>
<dbReference type="InterPro" id="IPR027417">
    <property type="entry name" value="P-loop_NTPase"/>
</dbReference>
<evidence type="ECO:0000256" key="1">
    <source>
        <dbReference type="ARBA" id="ARBA00022741"/>
    </source>
</evidence>
<dbReference type="OrthoDB" id="6500128at2759"/>
<dbReference type="EMBL" id="CP055901">
    <property type="protein sequence ID" value="QKX61399.1"/>
    <property type="molecule type" value="Genomic_DNA"/>
</dbReference>
<accession>A0A7H8R4T8</accession>
<reference evidence="4" key="1">
    <citation type="submission" date="2020-06" db="EMBL/GenBank/DDBJ databases">
        <title>A chromosome-scale genome assembly of Talaromyces rugulosus W13939.</title>
        <authorList>
            <person name="Wang B."/>
            <person name="Guo L."/>
            <person name="Ye K."/>
            <person name="Wang L."/>
        </authorList>
    </citation>
    <scope>NUCLEOTIDE SEQUENCE [LARGE SCALE GENOMIC DNA]</scope>
    <source>
        <strain evidence="4">W13939</strain>
    </source>
</reference>
<dbReference type="InterPro" id="IPR050173">
    <property type="entry name" value="ABC_transporter_C-like"/>
</dbReference>
<dbReference type="PANTHER" id="PTHR24223">
    <property type="entry name" value="ATP-BINDING CASSETTE SUB-FAMILY C"/>
    <property type="match status" value="1"/>
</dbReference>
<dbReference type="RefSeq" id="XP_035347574.1">
    <property type="nucleotide sequence ID" value="XM_035491681.1"/>
</dbReference>
<dbReference type="AlphaFoldDB" id="A0A7H8R4T8"/>
<proteinExistence type="predicted"/>
<evidence type="ECO:0000313" key="4">
    <source>
        <dbReference type="Proteomes" id="UP000509510"/>
    </source>
</evidence>
<keyword evidence="2" id="KW-0067">ATP-binding</keyword>
<sequence>MTSNVDVVSDALMQRVIRQDFADCTILAVAHRLETIIDFDRIAVLKDGELIEFDRPDALLKRDSAFRIFTSHEIRGICRLSVHYLHDRRIIHQSNKYSWPRISETHLPRIQRSHSTWCPLLFDKRTLTHDV</sequence>
<keyword evidence="1" id="KW-0547">Nucleotide-binding</keyword>
<dbReference type="GeneID" id="55996036"/>
<evidence type="ECO:0000256" key="2">
    <source>
        <dbReference type="ARBA" id="ARBA00022840"/>
    </source>
</evidence>
<dbReference type="GO" id="GO:0005524">
    <property type="term" value="F:ATP binding"/>
    <property type="evidence" value="ECO:0007669"/>
    <property type="project" value="UniProtKB-KW"/>
</dbReference>
<dbReference type="GO" id="GO:0042626">
    <property type="term" value="F:ATPase-coupled transmembrane transporter activity"/>
    <property type="evidence" value="ECO:0007669"/>
    <property type="project" value="TreeGrafter"/>
</dbReference>
<dbReference type="PANTHER" id="PTHR24223:SF399">
    <property type="entry name" value="ABC TRANSPORTER ATNG"/>
    <property type="match status" value="1"/>
</dbReference>
<evidence type="ECO:0000313" key="3">
    <source>
        <dbReference type="EMBL" id="QKX61399.1"/>
    </source>
</evidence>
<dbReference type="KEGG" id="trg:TRUGW13939_08547"/>
<dbReference type="Proteomes" id="UP000509510">
    <property type="component" value="Chromosome IV"/>
</dbReference>
<dbReference type="SUPFAM" id="SSF52540">
    <property type="entry name" value="P-loop containing nucleoside triphosphate hydrolases"/>
    <property type="match status" value="1"/>
</dbReference>
<protein>
    <recommendedName>
        <fullName evidence="5">ABC transporter domain-containing protein</fullName>
    </recommendedName>
</protein>
<evidence type="ECO:0008006" key="5">
    <source>
        <dbReference type="Google" id="ProtNLM"/>
    </source>
</evidence>
<name>A0A7H8R4T8_TALRU</name>
<dbReference type="GO" id="GO:0016020">
    <property type="term" value="C:membrane"/>
    <property type="evidence" value="ECO:0007669"/>
    <property type="project" value="TreeGrafter"/>
</dbReference>